<gene>
    <name evidence="10" type="ORF">SCHCODRAFT_50510</name>
</gene>
<keyword evidence="3" id="KW-0813">Transport</keyword>
<evidence type="ECO:0000256" key="8">
    <source>
        <dbReference type="ARBA" id="ARBA00023136"/>
    </source>
</evidence>
<dbReference type="GO" id="GO:0000064">
    <property type="term" value="F:L-ornithine transmembrane transporter activity"/>
    <property type="evidence" value="ECO:0007669"/>
    <property type="project" value="TreeGrafter"/>
</dbReference>
<dbReference type="VEuPathDB" id="FungiDB:SCHCODRAFT_02525886"/>
<dbReference type="EMBL" id="GL377303">
    <property type="protein sequence ID" value="EFJ00924.1"/>
    <property type="molecule type" value="Genomic_DNA"/>
</dbReference>
<dbReference type="InterPro" id="IPR023395">
    <property type="entry name" value="MCP_dom_sf"/>
</dbReference>
<dbReference type="GO" id="GO:0031966">
    <property type="term" value="C:mitochondrial membrane"/>
    <property type="evidence" value="ECO:0007669"/>
    <property type="project" value="UniProtKB-SubCell"/>
</dbReference>
<evidence type="ECO:0000256" key="4">
    <source>
        <dbReference type="ARBA" id="ARBA00022692"/>
    </source>
</evidence>
<evidence type="ECO:0000256" key="7">
    <source>
        <dbReference type="ARBA" id="ARBA00023128"/>
    </source>
</evidence>
<keyword evidence="7" id="KW-0496">Mitochondrion</keyword>
<reference evidence="10 11" key="1">
    <citation type="journal article" date="2010" name="Nat. Biotechnol.">
        <title>Genome sequence of the model mushroom Schizophyllum commune.</title>
        <authorList>
            <person name="Ohm R.A."/>
            <person name="de Jong J.F."/>
            <person name="Lugones L.G."/>
            <person name="Aerts A."/>
            <person name="Kothe E."/>
            <person name="Stajich J.E."/>
            <person name="de Vries R.P."/>
            <person name="Record E."/>
            <person name="Levasseur A."/>
            <person name="Baker S.E."/>
            <person name="Bartholomew K.A."/>
            <person name="Coutinho P.M."/>
            <person name="Erdmann S."/>
            <person name="Fowler T.J."/>
            <person name="Gathman A.C."/>
            <person name="Lombard V."/>
            <person name="Henrissat B."/>
            <person name="Knabe N."/>
            <person name="Kuees U."/>
            <person name="Lilly W.W."/>
            <person name="Lindquist E."/>
            <person name="Lucas S."/>
            <person name="Magnuson J.K."/>
            <person name="Piumi F."/>
            <person name="Raudaskoski M."/>
            <person name="Salamov A."/>
            <person name="Schmutz J."/>
            <person name="Schwarze F.W.M.R."/>
            <person name="vanKuyk P.A."/>
            <person name="Horton J.S."/>
            <person name="Grigoriev I.V."/>
            <person name="Woesten H.A.B."/>
        </authorList>
    </citation>
    <scope>NUCLEOTIDE SEQUENCE [LARGE SCALE GENOMIC DNA]</scope>
    <source>
        <strain evidence="11">H4-8 / FGSC 9210</strain>
    </source>
</reference>
<dbReference type="Gene3D" id="1.50.40.10">
    <property type="entry name" value="Mitochondrial carrier domain"/>
    <property type="match status" value="1"/>
</dbReference>
<accession>D8PVU4</accession>
<dbReference type="SUPFAM" id="SSF103506">
    <property type="entry name" value="Mitochondrial carrier"/>
    <property type="match status" value="1"/>
</dbReference>
<dbReference type="PANTHER" id="PTHR45624:SF52">
    <property type="entry name" value="MITOCHONDRIAL CARRIER"/>
    <property type="match status" value="1"/>
</dbReference>
<organism evidence="11">
    <name type="scientific">Schizophyllum commune (strain H4-8 / FGSC 9210)</name>
    <name type="common">Split gill fungus</name>
    <dbReference type="NCBI Taxonomy" id="578458"/>
    <lineage>
        <taxon>Eukaryota</taxon>
        <taxon>Fungi</taxon>
        <taxon>Dikarya</taxon>
        <taxon>Basidiomycota</taxon>
        <taxon>Agaricomycotina</taxon>
        <taxon>Agaricomycetes</taxon>
        <taxon>Agaricomycetidae</taxon>
        <taxon>Agaricales</taxon>
        <taxon>Schizophyllaceae</taxon>
        <taxon>Schizophyllum</taxon>
    </lineage>
</organism>
<evidence type="ECO:0000313" key="10">
    <source>
        <dbReference type="EMBL" id="EFJ00924.1"/>
    </source>
</evidence>
<evidence type="ECO:0000256" key="2">
    <source>
        <dbReference type="ARBA" id="ARBA00006375"/>
    </source>
</evidence>
<keyword evidence="11" id="KW-1185">Reference proteome</keyword>
<dbReference type="InParanoid" id="D8PVU4"/>
<dbReference type="PANTHER" id="PTHR45624">
    <property type="entry name" value="MITOCHONDRIAL BASIC AMINO ACIDS TRANSPORTER-RELATED"/>
    <property type="match status" value="1"/>
</dbReference>
<evidence type="ECO:0000256" key="5">
    <source>
        <dbReference type="ARBA" id="ARBA00022737"/>
    </source>
</evidence>
<dbReference type="AlphaFoldDB" id="D8PVU4"/>
<name>D8PVU4_SCHCM</name>
<comment type="subcellular location">
    <subcellularLocation>
        <location evidence="1">Mitochondrion membrane</location>
        <topology evidence="1">Multi-pass membrane protein</topology>
    </subcellularLocation>
</comment>
<sequence length="377" mass="41456">MSTAALPLTGRAGSSNDDNDDPETKDTYASLQAALARTATRTFALYFSRPVRLFRPSKVSGWLSLRSVARQSGATVSPEFIRSLVKDHGFMVIPKHFVPPIMVNALLGSVLWTVYAETSSSLDPYIGHHPTLTAAISGAVAGGAQALVAAPAENVRMVLEGGKLDGHSWSYAWKEVFRSTRAAPVTSKAREIEEAREVRTWMREVGEMAGRGWDGWGWGCAKDICGYGVFFAIFEITRRVSTWTAAWAPRAYRGYANDDAKTKIEHNLSRTVTLVTGGVIAGLAYEMVSRPFDVARRLVLRDRFDKGSDHSPSRVILRKVRKEGIIHFFMRPPSVEHTPAPRGVQRLQRGLRAIGRLGPWGVGFLVWEIYGPGLGAT</sequence>
<dbReference type="HOGENOM" id="CLU_057753_0_0_1"/>
<keyword evidence="5" id="KW-0677">Repeat</keyword>
<evidence type="ECO:0000256" key="3">
    <source>
        <dbReference type="ARBA" id="ARBA00022448"/>
    </source>
</evidence>
<protein>
    <recommendedName>
        <fullName evidence="12">Mitochondrial carrier protein</fullName>
    </recommendedName>
</protein>
<dbReference type="InterPro" id="IPR050567">
    <property type="entry name" value="Mitochondrial_Carrier"/>
</dbReference>
<feature type="region of interest" description="Disordered" evidence="9">
    <location>
        <begin position="1"/>
        <end position="25"/>
    </location>
</feature>
<keyword evidence="8" id="KW-0472">Membrane</keyword>
<evidence type="ECO:0008006" key="12">
    <source>
        <dbReference type="Google" id="ProtNLM"/>
    </source>
</evidence>
<evidence type="ECO:0000256" key="1">
    <source>
        <dbReference type="ARBA" id="ARBA00004225"/>
    </source>
</evidence>
<dbReference type="OMA" id="SKISGWQ"/>
<evidence type="ECO:0000313" key="11">
    <source>
        <dbReference type="Proteomes" id="UP000007431"/>
    </source>
</evidence>
<dbReference type="Proteomes" id="UP000007431">
    <property type="component" value="Unassembled WGS sequence"/>
</dbReference>
<evidence type="ECO:0000256" key="9">
    <source>
        <dbReference type="SAM" id="MobiDB-lite"/>
    </source>
</evidence>
<dbReference type="GO" id="GO:1990575">
    <property type="term" value="P:mitochondrial L-ornithine transmembrane transport"/>
    <property type="evidence" value="ECO:0007669"/>
    <property type="project" value="TreeGrafter"/>
</dbReference>
<evidence type="ECO:0000256" key="6">
    <source>
        <dbReference type="ARBA" id="ARBA00022989"/>
    </source>
</evidence>
<keyword evidence="6" id="KW-1133">Transmembrane helix</keyword>
<dbReference type="STRING" id="578458.D8PVU4"/>
<keyword evidence="4" id="KW-0812">Transmembrane</keyword>
<proteinExistence type="inferred from homology"/>
<dbReference type="eggNOG" id="ENOG502QWM5">
    <property type="taxonomic scope" value="Eukaryota"/>
</dbReference>
<comment type="similarity">
    <text evidence="2">Belongs to the mitochondrial carrier (TC 2.A.29) family.</text>
</comment>